<evidence type="ECO:0000313" key="3">
    <source>
        <dbReference type="EMBL" id="GMT07385.1"/>
    </source>
</evidence>
<dbReference type="Pfam" id="PF01764">
    <property type="entry name" value="Lipase_3"/>
    <property type="match status" value="1"/>
</dbReference>
<dbReference type="PANTHER" id="PTHR45908:SF8">
    <property type="entry name" value="FUNGAL LIPASE-LIKE DOMAIN-CONTAINING PROTEIN"/>
    <property type="match status" value="1"/>
</dbReference>
<dbReference type="SUPFAM" id="SSF53474">
    <property type="entry name" value="alpha/beta-Hydrolases"/>
    <property type="match status" value="1"/>
</dbReference>
<dbReference type="PANTHER" id="PTHR45908">
    <property type="entry name" value="PROTEIN CBG11750-RELATED"/>
    <property type="match status" value="1"/>
</dbReference>
<evidence type="ECO:0000256" key="1">
    <source>
        <dbReference type="SAM" id="SignalP"/>
    </source>
</evidence>
<evidence type="ECO:0000313" key="4">
    <source>
        <dbReference type="Proteomes" id="UP001432027"/>
    </source>
</evidence>
<dbReference type="EMBL" id="BTSX01000006">
    <property type="protein sequence ID" value="GMT07385.1"/>
    <property type="molecule type" value="Genomic_DNA"/>
</dbReference>
<dbReference type="InterPro" id="IPR002921">
    <property type="entry name" value="Fungal_lipase-type"/>
</dbReference>
<feature type="domain" description="Fungal lipase-type" evidence="2">
    <location>
        <begin position="97"/>
        <end position="233"/>
    </location>
</feature>
<comment type="caution">
    <text evidence="3">The sequence shown here is derived from an EMBL/GenBank/DDBJ whole genome shotgun (WGS) entry which is preliminary data.</text>
</comment>
<feature type="non-terminal residue" evidence="3">
    <location>
        <position position="1"/>
    </location>
</feature>
<reference evidence="3" key="1">
    <citation type="submission" date="2023-10" db="EMBL/GenBank/DDBJ databases">
        <title>Genome assembly of Pristionchus species.</title>
        <authorList>
            <person name="Yoshida K."/>
            <person name="Sommer R.J."/>
        </authorList>
    </citation>
    <scope>NUCLEOTIDE SEQUENCE</scope>
    <source>
        <strain evidence="3">RS0144</strain>
    </source>
</reference>
<evidence type="ECO:0000259" key="2">
    <source>
        <dbReference type="Pfam" id="PF01764"/>
    </source>
</evidence>
<proteinExistence type="predicted"/>
<protein>
    <recommendedName>
        <fullName evidence="2">Fungal lipase-type domain-containing protein</fullName>
    </recommendedName>
</protein>
<feature type="chain" id="PRO_5043652501" description="Fungal lipase-type domain-containing protein" evidence="1">
    <location>
        <begin position="29"/>
        <end position="304"/>
    </location>
</feature>
<organism evidence="3 4">
    <name type="scientific">Pristionchus entomophagus</name>
    <dbReference type="NCBI Taxonomy" id="358040"/>
    <lineage>
        <taxon>Eukaryota</taxon>
        <taxon>Metazoa</taxon>
        <taxon>Ecdysozoa</taxon>
        <taxon>Nematoda</taxon>
        <taxon>Chromadorea</taxon>
        <taxon>Rhabditida</taxon>
        <taxon>Rhabditina</taxon>
        <taxon>Diplogasteromorpha</taxon>
        <taxon>Diplogasteroidea</taxon>
        <taxon>Neodiplogasteridae</taxon>
        <taxon>Pristionchus</taxon>
    </lineage>
</organism>
<accession>A0AAV5UJZ1</accession>
<dbReference type="Proteomes" id="UP001432027">
    <property type="component" value="Unassembled WGS sequence"/>
</dbReference>
<dbReference type="AlphaFoldDB" id="A0AAV5UJZ1"/>
<sequence>ESENFRSMRLSCLILLLLLVNFPTLTDAQDQNSFSDATSKTVWNLAWWGTSQTPQKCVPLKNPGWQVLSVISVPGAPIFGQALAVISVNEAMKLVHIHFRGSESVTNFIFSGYTYLLQANFPVQPFEGLNVAQEFAKTFTALWQGGLREATNSAWDEYCDFPIYVSGNSVGACLASMYAVKIKKFGLWETSTISLYSYSSPRCGYQEFAMAVDAAAKERYMIRYNDYVIQLPTTSCTSLNTASPQNCFWHPGWGIQYNKGLFGTTGPTRCATGETAGCMAGNILNIGNHNGFYTLSYGLFPPTC</sequence>
<feature type="signal peptide" evidence="1">
    <location>
        <begin position="1"/>
        <end position="28"/>
    </location>
</feature>
<keyword evidence="1" id="KW-0732">Signal</keyword>
<name>A0AAV5UJZ1_9BILA</name>
<dbReference type="InterPro" id="IPR029058">
    <property type="entry name" value="AB_hydrolase_fold"/>
</dbReference>
<keyword evidence="4" id="KW-1185">Reference proteome</keyword>
<gene>
    <name evidence="3" type="ORF">PENTCL1PPCAC_29559</name>
</gene>
<dbReference type="GO" id="GO:0006629">
    <property type="term" value="P:lipid metabolic process"/>
    <property type="evidence" value="ECO:0007669"/>
    <property type="project" value="InterPro"/>
</dbReference>
<dbReference type="Gene3D" id="3.40.50.1820">
    <property type="entry name" value="alpha/beta hydrolase"/>
    <property type="match status" value="1"/>
</dbReference>